<feature type="active site" description="Proton donor/acceptor" evidence="9">
    <location>
        <position position="100"/>
    </location>
</feature>
<dbReference type="AlphaFoldDB" id="A0A6M2DHA2"/>
<comment type="catalytic activity">
    <reaction evidence="7">
        <text>acetoacetyl-CoA + acetyl-CoA + H2O = (3S)-3-hydroxy-3-methylglutaryl-CoA + CoA + H(+)</text>
        <dbReference type="Rhea" id="RHEA:10188"/>
        <dbReference type="ChEBI" id="CHEBI:15377"/>
        <dbReference type="ChEBI" id="CHEBI:15378"/>
        <dbReference type="ChEBI" id="CHEBI:43074"/>
        <dbReference type="ChEBI" id="CHEBI:57286"/>
        <dbReference type="ChEBI" id="CHEBI:57287"/>
        <dbReference type="ChEBI" id="CHEBI:57288"/>
        <dbReference type="EC" id="2.3.3.10"/>
    </reaction>
    <physiologicalReaction direction="left-to-right" evidence="7">
        <dbReference type="Rhea" id="RHEA:10189"/>
    </physiologicalReaction>
</comment>
<keyword evidence="5 11" id="KW-0752">Steroid biosynthesis</keyword>
<dbReference type="GO" id="GO:0010142">
    <property type="term" value="P:farnesyl diphosphate biosynthetic process, mevalonate pathway"/>
    <property type="evidence" value="ECO:0007669"/>
    <property type="project" value="InterPro"/>
</dbReference>
<dbReference type="Gene3D" id="3.40.47.10">
    <property type="match status" value="1"/>
</dbReference>
<evidence type="ECO:0000256" key="2">
    <source>
        <dbReference type="ARBA" id="ARBA00007061"/>
    </source>
</evidence>
<dbReference type="PANTHER" id="PTHR43323">
    <property type="entry name" value="3-HYDROXY-3-METHYLGLUTARYL COENZYME A SYNTHASE"/>
    <property type="match status" value="1"/>
</dbReference>
<evidence type="ECO:0000256" key="3">
    <source>
        <dbReference type="ARBA" id="ARBA00012978"/>
    </source>
</evidence>
<dbReference type="EMBL" id="GIIL01001334">
    <property type="protein sequence ID" value="NOV45060.1"/>
    <property type="molecule type" value="Transcribed_RNA"/>
</dbReference>
<dbReference type="GO" id="GO:0006084">
    <property type="term" value="P:acetyl-CoA metabolic process"/>
    <property type="evidence" value="ECO:0007669"/>
    <property type="project" value="InterPro"/>
</dbReference>
<dbReference type="InterPro" id="IPR013528">
    <property type="entry name" value="HMG_CoA_synth_N"/>
</dbReference>
<evidence type="ECO:0000256" key="6">
    <source>
        <dbReference type="ARBA" id="ARBA00023011"/>
    </source>
</evidence>
<evidence type="ECO:0000256" key="11">
    <source>
        <dbReference type="RuleBase" id="RU364071"/>
    </source>
</evidence>
<comment type="function">
    <text evidence="8">This enzyme condenses acetyl-CoA with acetoacetyl-CoA to form HMG-CoA, which is the substrate for HMG-CoA reductase.</text>
</comment>
<name>A0A6M2DHA2_XENCH</name>
<accession>A0A6M2DHA2</accession>
<dbReference type="Pfam" id="PF08540">
    <property type="entry name" value="HMG_CoA_synt_C"/>
    <property type="match status" value="2"/>
</dbReference>
<dbReference type="PANTHER" id="PTHR43323:SF2">
    <property type="entry name" value="HYDROXYMETHYLGLUTARYL-COA SYNTHASE"/>
    <property type="match status" value="1"/>
</dbReference>
<proteinExistence type="inferred from homology"/>
<feature type="domain" description="Hydroxymethylglutaryl-coenzyme A synthase N-terminal" evidence="12">
    <location>
        <begin position="18"/>
        <end position="193"/>
    </location>
</feature>
<dbReference type="FunFam" id="3.40.47.10:FF:000008">
    <property type="entry name" value="3-hydroxy-3-methylglutaryl coenzyme A synthase"/>
    <property type="match status" value="1"/>
</dbReference>
<evidence type="ECO:0000256" key="4">
    <source>
        <dbReference type="ARBA" id="ARBA00022679"/>
    </source>
</evidence>
<dbReference type="EC" id="2.3.3.10" evidence="3 11"/>
<feature type="active site" description="Proton donor/acceptor" evidence="9">
    <location>
        <position position="267"/>
    </location>
</feature>
<evidence type="ECO:0000256" key="8">
    <source>
        <dbReference type="ARBA" id="ARBA00056639"/>
    </source>
</evidence>
<evidence type="ECO:0000259" key="13">
    <source>
        <dbReference type="Pfam" id="PF08540"/>
    </source>
</evidence>
<keyword evidence="11" id="KW-0753">Steroid metabolism</keyword>
<evidence type="ECO:0000256" key="5">
    <source>
        <dbReference type="ARBA" id="ARBA00022955"/>
    </source>
</evidence>
<feature type="domain" description="Hydroxymethylglutaryl-coenzyme A synthase C-terminal" evidence="13">
    <location>
        <begin position="195"/>
        <end position="303"/>
    </location>
</feature>
<comment type="similarity">
    <text evidence="2 11">Belongs to the thiolase-like superfamily. HMG-CoA synthase family.</text>
</comment>
<dbReference type="GO" id="GO:0016126">
    <property type="term" value="P:sterol biosynthetic process"/>
    <property type="evidence" value="ECO:0007669"/>
    <property type="project" value="UniProtKB-KW"/>
</dbReference>
<sequence>MDVEDLNQFYKAREMGAWPPNVGILAIELTFPSQYVDQAELEAFDGVSAGKYTIGLGQARMGFCGDREDINSLCLTVVKNLMERHQVPYDRIGYLGVGTETLLDKSKSVKSVLMQLFEPYCKGVTDIEGVDSTNACYGGTAALFNAVSWVESSAWDGRLALVVAGDIAVYAKGAARPTGGAGAVAMLVGPGAPLSMDRGLRASCMRHAYDFYKPDLNSEYPTVDGKLSIQCYLGALDACYALYCEKRAKLEGEKSKGLDGLDAVLFHAPYCKLVQKALARLALNDFLRDEGTSSNGSLVNSSNESEQVLVNGNGVEKEENNNKYESVTKFSSVKLENTYFDRDVEKAFMDLSKKQFEQKTKPSLLLANQVGNMYTPSVYAALVSYLISKPAAELVNQRIALFSYGSGLAATMFSLTITADPQHLTRILKGIRDIKPMLEARTKVLPQDFAKSMEEREHYGHQAPFVPKSDVKQLFPGTYYLEKVDDMHRRTYARLDKNFDKINE</sequence>
<feature type="binding site" evidence="10">
    <location>
        <position position="272"/>
    </location>
    <ligand>
        <name>CoA</name>
        <dbReference type="ChEBI" id="CHEBI:57287"/>
    </ligand>
</feature>
<keyword evidence="6 11" id="KW-0756">Sterol biosynthesis</keyword>
<evidence type="ECO:0000256" key="9">
    <source>
        <dbReference type="PIRSR" id="PIRSR610122-1"/>
    </source>
</evidence>
<evidence type="ECO:0000256" key="10">
    <source>
        <dbReference type="PIRSR" id="PIRSR610122-2"/>
    </source>
</evidence>
<feature type="binding site" evidence="10">
    <location>
        <position position="228"/>
    </location>
    <ligand>
        <name>CoA</name>
        <dbReference type="ChEBI" id="CHEBI:57287"/>
    </ligand>
</feature>
<dbReference type="Pfam" id="PF01154">
    <property type="entry name" value="HMG_CoA_synt_N"/>
    <property type="match status" value="1"/>
</dbReference>
<evidence type="ECO:0000256" key="1">
    <source>
        <dbReference type="ARBA" id="ARBA00005218"/>
    </source>
</evidence>
<keyword evidence="11" id="KW-1207">Sterol metabolism</keyword>
<dbReference type="GO" id="GO:0004421">
    <property type="term" value="F:hydroxymethylglutaryl-CoA synthase activity"/>
    <property type="evidence" value="ECO:0007669"/>
    <property type="project" value="UniProtKB-EC"/>
</dbReference>
<dbReference type="InterPro" id="IPR016039">
    <property type="entry name" value="Thiolase-like"/>
</dbReference>
<evidence type="ECO:0000259" key="12">
    <source>
        <dbReference type="Pfam" id="PF01154"/>
    </source>
</evidence>
<dbReference type="CDD" id="cd00827">
    <property type="entry name" value="init_cond_enzymes"/>
    <property type="match status" value="1"/>
</dbReference>
<feature type="active site" description="Acyl-thioester intermediate" evidence="9">
    <location>
        <position position="136"/>
    </location>
</feature>
<dbReference type="InterPro" id="IPR013746">
    <property type="entry name" value="HMG_CoA_synt_C_dom"/>
</dbReference>
<dbReference type="NCBIfam" id="TIGR01833">
    <property type="entry name" value="HMG-CoA-S_euk"/>
    <property type="match status" value="1"/>
</dbReference>
<reference evidence="14" key="1">
    <citation type="submission" date="2020-03" db="EMBL/GenBank/DDBJ databases">
        <title>Transcriptomic Profiling of the Digestive Tract of the Rat Flea, Xenopsylla cheopis, Following Blood Feeding and Infection with Yersinia pestis.</title>
        <authorList>
            <person name="Bland D.M."/>
            <person name="Martens C.A."/>
            <person name="Virtaneva K."/>
            <person name="Kanakabandi K."/>
            <person name="Long D."/>
            <person name="Rosenke R."/>
            <person name="Saturday G.A."/>
            <person name="Hoyt F.H."/>
            <person name="Bruno D.P."/>
            <person name="Ribeiro J.M.C."/>
            <person name="Hinnebusch J."/>
        </authorList>
    </citation>
    <scope>NUCLEOTIDE SEQUENCE</scope>
</reference>
<evidence type="ECO:0000313" key="14">
    <source>
        <dbReference type="EMBL" id="NOV45060.1"/>
    </source>
</evidence>
<comment type="pathway">
    <text evidence="1 11">Metabolic intermediate biosynthesis; (R)-mevalonate biosynthesis; (R)-mevalonate from acetyl-CoA: step 2/3.</text>
</comment>
<dbReference type="InterPro" id="IPR010122">
    <property type="entry name" value="HMG_CoA_synthase_euk"/>
</dbReference>
<feature type="domain" description="Hydroxymethylglutaryl-coenzyme A synthase C-terminal" evidence="13">
    <location>
        <begin position="317"/>
        <end position="494"/>
    </location>
</feature>
<feature type="binding site" evidence="10">
    <location>
        <position position="276"/>
    </location>
    <ligand>
        <name>CoA</name>
        <dbReference type="ChEBI" id="CHEBI:57287"/>
    </ligand>
</feature>
<protein>
    <recommendedName>
        <fullName evidence="3 11">Hydroxymethylglutaryl-CoA synthase</fullName>
        <shortName evidence="11">HMG-CoA synthase</shortName>
        <ecNumber evidence="3 11">2.3.3.10</ecNumber>
    </recommendedName>
    <alternativeName>
        <fullName evidence="11">3-hydroxy-3-methylglutaryl coenzyme A synthase</fullName>
    </alternativeName>
</protein>
<keyword evidence="11" id="KW-0444">Lipid biosynthesis</keyword>
<dbReference type="SUPFAM" id="SSF53901">
    <property type="entry name" value="Thiolase-like"/>
    <property type="match status" value="2"/>
</dbReference>
<comment type="function">
    <text evidence="11">Catalyzes the condensation of acetyl-CoA with acetoacetyl-CoA to form HMG-CoA.</text>
</comment>
<organism evidence="14">
    <name type="scientific">Xenopsylla cheopis</name>
    <name type="common">Oriental rat flea</name>
    <name type="synonym">Pulex cheopis</name>
    <dbReference type="NCBI Taxonomy" id="163159"/>
    <lineage>
        <taxon>Eukaryota</taxon>
        <taxon>Metazoa</taxon>
        <taxon>Ecdysozoa</taxon>
        <taxon>Arthropoda</taxon>
        <taxon>Hexapoda</taxon>
        <taxon>Insecta</taxon>
        <taxon>Pterygota</taxon>
        <taxon>Neoptera</taxon>
        <taxon>Endopterygota</taxon>
        <taxon>Siphonaptera</taxon>
        <taxon>Pulicidae</taxon>
        <taxon>Xenopsyllinae</taxon>
        <taxon>Xenopsylla</taxon>
    </lineage>
</organism>
<keyword evidence="11" id="KW-0443">Lipid metabolism</keyword>
<evidence type="ECO:0000256" key="7">
    <source>
        <dbReference type="ARBA" id="ARBA00049887"/>
    </source>
</evidence>
<dbReference type="UniPathway" id="UPA00058">
    <property type="reaction ID" value="UER00102"/>
</dbReference>
<keyword evidence="4 11" id="KW-0808">Transferase</keyword>